<dbReference type="OrthoDB" id="10462357at2759"/>
<protein>
    <submittedName>
        <fullName evidence="1">Uncharacterized protein</fullName>
    </submittedName>
</protein>
<dbReference type="Proteomes" id="UP000054776">
    <property type="component" value="Unassembled WGS sequence"/>
</dbReference>
<sequence>MKIRLFCNLAGRMPRPRLCRLIFRRLNATSRFKKSYFCPESDEAIHRGRFNNAHVNSADNRIAPAAVDCAIFSAHRIGFHSISIECLIKVSYATKRDATLGDVNVTITVGGLVICSVHIDPLIDANPIADKCRQMRRWYMTWRCDRFSTQWEQTETETQPTAKIPK</sequence>
<reference evidence="1 2" key="1">
    <citation type="submission" date="2015-01" db="EMBL/GenBank/DDBJ databases">
        <title>Evolution of Trichinella species and genotypes.</title>
        <authorList>
            <person name="Korhonen P.K."/>
            <person name="Edoardo P."/>
            <person name="Giuseppe L.R."/>
            <person name="Gasser R.B."/>
        </authorList>
    </citation>
    <scope>NUCLEOTIDE SEQUENCE [LARGE SCALE GENOMIC DNA]</scope>
    <source>
        <strain evidence="1">ISS3</strain>
    </source>
</reference>
<dbReference type="EMBL" id="JYDH01000170">
    <property type="protein sequence ID" value="KRY29447.1"/>
    <property type="molecule type" value="Genomic_DNA"/>
</dbReference>
<gene>
    <name evidence="1" type="ORF">T01_5811</name>
</gene>
<organism evidence="1 2">
    <name type="scientific">Trichinella spiralis</name>
    <name type="common">Trichina worm</name>
    <dbReference type="NCBI Taxonomy" id="6334"/>
    <lineage>
        <taxon>Eukaryota</taxon>
        <taxon>Metazoa</taxon>
        <taxon>Ecdysozoa</taxon>
        <taxon>Nematoda</taxon>
        <taxon>Enoplea</taxon>
        <taxon>Dorylaimia</taxon>
        <taxon>Trichinellida</taxon>
        <taxon>Trichinellidae</taxon>
        <taxon>Trichinella</taxon>
    </lineage>
</organism>
<proteinExistence type="predicted"/>
<name>A0A0V1AXE3_TRISP</name>
<dbReference type="AlphaFoldDB" id="A0A0V1AXE3"/>
<evidence type="ECO:0000313" key="2">
    <source>
        <dbReference type="Proteomes" id="UP000054776"/>
    </source>
</evidence>
<evidence type="ECO:0000313" key="1">
    <source>
        <dbReference type="EMBL" id="KRY29447.1"/>
    </source>
</evidence>
<keyword evidence="2" id="KW-1185">Reference proteome</keyword>
<comment type="caution">
    <text evidence="1">The sequence shown here is derived from an EMBL/GenBank/DDBJ whole genome shotgun (WGS) entry which is preliminary data.</text>
</comment>
<accession>A0A0V1AXE3</accession>